<accession>A0A0F9FQH2</accession>
<dbReference type="AlphaFoldDB" id="A0A0F9FQH2"/>
<protein>
    <recommendedName>
        <fullName evidence="2">Glycoside hydrolase family 42 N-terminal domain-containing protein</fullName>
    </recommendedName>
</protein>
<reference evidence="1" key="1">
    <citation type="journal article" date="2015" name="Nature">
        <title>Complex archaea that bridge the gap between prokaryotes and eukaryotes.</title>
        <authorList>
            <person name="Spang A."/>
            <person name="Saw J.H."/>
            <person name="Jorgensen S.L."/>
            <person name="Zaremba-Niedzwiedzka K."/>
            <person name="Martijn J."/>
            <person name="Lind A.E."/>
            <person name="van Eijk R."/>
            <person name="Schleper C."/>
            <person name="Guy L."/>
            <person name="Ettema T.J."/>
        </authorList>
    </citation>
    <scope>NUCLEOTIDE SEQUENCE</scope>
</reference>
<evidence type="ECO:0000313" key="1">
    <source>
        <dbReference type="EMBL" id="KKL88749.1"/>
    </source>
</evidence>
<gene>
    <name evidence="1" type="ORF">LCGC14_1921580</name>
</gene>
<feature type="non-terminal residue" evidence="1">
    <location>
        <position position="378"/>
    </location>
</feature>
<comment type="caution">
    <text evidence="1">The sequence shown here is derived from an EMBL/GenBank/DDBJ whole genome shotgun (WGS) entry which is preliminary data.</text>
</comment>
<dbReference type="EMBL" id="LAZR01020474">
    <property type="protein sequence ID" value="KKL88749.1"/>
    <property type="molecule type" value="Genomic_DNA"/>
</dbReference>
<proteinExistence type="predicted"/>
<organism evidence="1">
    <name type="scientific">marine sediment metagenome</name>
    <dbReference type="NCBI Taxonomy" id="412755"/>
    <lineage>
        <taxon>unclassified sequences</taxon>
        <taxon>metagenomes</taxon>
        <taxon>ecological metagenomes</taxon>
    </lineage>
</organism>
<sequence>MSQATAWDEQDWIDPPSIYRGAPFWSWNERLDPARLCRQIEQMHAAGMGGFFMHSRYGLKTAYLSGEWFECVSACVAKARELNMKAYLYDEDRWPSGAAGGLVTRDRPEFGRQLLVAIEGEKLPEALEHIGSFAVKLDASETLIDYRPVDDSGELAEGEKLISFGAGVSESSTWFNEAPYLDVLNADAVAEFIRVTYQAYADRYGDDFGELIPAIFTDEPNYGHGHFEAEGKICTVTWTAALPMTFKKRRGYDLRDRLPELIYATDAADRPGFSAVRHDFWLTVTELFVENFSAQIGRWCGKHNIAMSGHYLAEESMVRQIGQIGSAMPHYAWQQWPGIDILTDQRREISTAKQCSSVAAQVGHERVLSELYGCTGWD</sequence>
<dbReference type="PANTHER" id="PTHR36848:SF2">
    <property type="entry name" value="SECRETED PROTEIN"/>
    <property type="match status" value="1"/>
</dbReference>
<dbReference type="InterPro" id="IPR053161">
    <property type="entry name" value="Ulvan_degrading_GH"/>
</dbReference>
<name>A0A0F9FQH2_9ZZZZ</name>
<evidence type="ECO:0008006" key="2">
    <source>
        <dbReference type="Google" id="ProtNLM"/>
    </source>
</evidence>
<dbReference type="PANTHER" id="PTHR36848">
    <property type="entry name" value="DNA-BINDING PROTEIN (PUTATIVE SECRETED PROTEIN)-RELATED"/>
    <property type="match status" value="1"/>
</dbReference>